<sequence>MVRNVSAEIFSKRIYYCQKCLNHEKKVARKNHKCQCPFIDCSCEKCYLVEKRRFLNAQLHELEEISYQETNVATEDQIESKNLKPTFLISACRGKGGWDLDGKCVSVKIIKLPYFL</sequence>
<dbReference type="GO" id="GO:0000981">
    <property type="term" value="F:DNA-binding transcription factor activity, RNA polymerase II-specific"/>
    <property type="evidence" value="ECO:0007669"/>
    <property type="project" value="TreeGrafter"/>
</dbReference>
<evidence type="ECO:0000256" key="4">
    <source>
        <dbReference type="ARBA" id="ARBA00023242"/>
    </source>
</evidence>
<evidence type="ECO:0000256" key="3">
    <source>
        <dbReference type="ARBA" id="ARBA00023125"/>
    </source>
</evidence>
<dbReference type="GO" id="GO:0000978">
    <property type="term" value="F:RNA polymerase II cis-regulatory region sequence-specific DNA binding"/>
    <property type="evidence" value="ECO:0007669"/>
    <property type="project" value="TreeGrafter"/>
</dbReference>
<comment type="subcellular location">
    <subcellularLocation>
        <location evidence="5">Nucleus</location>
    </subcellularLocation>
</comment>
<keyword evidence="1 5" id="KW-0479">Metal-binding</keyword>
<evidence type="ECO:0000256" key="2">
    <source>
        <dbReference type="ARBA" id="ARBA00022833"/>
    </source>
</evidence>
<dbReference type="AlphaFoldDB" id="A0AAF3EIM7"/>
<dbReference type="Gene3D" id="4.10.1040.10">
    <property type="entry name" value="DM DNA-binding domain"/>
    <property type="match status" value="1"/>
</dbReference>
<dbReference type="GO" id="GO:0046872">
    <property type="term" value="F:metal ion binding"/>
    <property type="evidence" value="ECO:0007669"/>
    <property type="project" value="UniProtKB-KW"/>
</dbReference>
<dbReference type="InterPro" id="IPR026607">
    <property type="entry name" value="DMRT"/>
</dbReference>
<keyword evidence="3 5" id="KW-0238">DNA-binding</keyword>
<dbReference type="InterPro" id="IPR036407">
    <property type="entry name" value="DM_DNA-bd_sf"/>
</dbReference>
<dbReference type="PROSITE" id="PS50809">
    <property type="entry name" value="DM_2"/>
    <property type="match status" value="1"/>
</dbReference>
<dbReference type="WBParaSite" id="MBELARI_LOCUS13860">
    <property type="protein sequence ID" value="MBELARI_LOCUS13860"/>
    <property type="gene ID" value="MBELARI_LOCUS13860"/>
</dbReference>
<evidence type="ECO:0000256" key="1">
    <source>
        <dbReference type="ARBA" id="ARBA00022723"/>
    </source>
</evidence>
<dbReference type="PROSITE" id="PS40000">
    <property type="entry name" value="DM_1"/>
    <property type="match status" value="1"/>
</dbReference>
<feature type="domain" description="DM" evidence="6">
    <location>
        <begin position="17"/>
        <end position="64"/>
    </location>
</feature>
<dbReference type="Pfam" id="PF00751">
    <property type="entry name" value="DM"/>
    <property type="match status" value="1"/>
</dbReference>
<dbReference type="PANTHER" id="PTHR12322:SF116">
    <property type="entry name" value="DOUBLESEX-MAB RELATED 99B"/>
    <property type="match status" value="1"/>
</dbReference>
<dbReference type="InterPro" id="IPR001275">
    <property type="entry name" value="DM_DNA-bd"/>
</dbReference>
<protein>
    <recommendedName>
        <fullName evidence="6">DM domain-containing protein</fullName>
    </recommendedName>
</protein>
<name>A0AAF3EIM7_9BILA</name>
<evidence type="ECO:0000313" key="7">
    <source>
        <dbReference type="Proteomes" id="UP000887575"/>
    </source>
</evidence>
<evidence type="ECO:0000256" key="5">
    <source>
        <dbReference type="PROSITE-ProRule" id="PRU00070"/>
    </source>
</evidence>
<accession>A0AAF3EIM7</accession>
<dbReference type="SUPFAM" id="SSF82927">
    <property type="entry name" value="Cysteine-rich DNA binding domain, (DM domain)"/>
    <property type="match status" value="1"/>
</dbReference>
<evidence type="ECO:0000313" key="8">
    <source>
        <dbReference type="WBParaSite" id="MBELARI_LOCUS13860"/>
    </source>
</evidence>
<dbReference type="PANTHER" id="PTHR12322">
    <property type="entry name" value="DOUBLESEX AND MAB-3 RELATED TRANSCRIPTION FACTOR DMRT"/>
    <property type="match status" value="1"/>
</dbReference>
<feature type="DNA-binding region" description="DM" evidence="5">
    <location>
        <begin position="17"/>
        <end position="64"/>
    </location>
</feature>
<dbReference type="Proteomes" id="UP000887575">
    <property type="component" value="Unassembled WGS sequence"/>
</dbReference>
<dbReference type="SMART" id="SM00301">
    <property type="entry name" value="DM"/>
    <property type="match status" value="1"/>
</dbReference>
<dbReference type="GO" id="GO:0005634">
    <property type="term" value="C:nucleus"/>
    <property type="evidence" value="ECO:0007669"/>
    <property type="project" value="UniProtKB-SubCell"/>
</dbReference>
<organism evidence="7 8">
    <name type="scientific">Mesorhabditis belari</name>
    <dbReference type="NCBI Taxonomy" id="2138241"/>
    <lineage>
        <taxon>Eukaryota</taxon>
        <taxon>Metazoa</taxon>
        <taxon>Ecdysozoa</taxon>
        <taxon>Nematoda</taxon>
        <taxon>Chromadorea</taxon>
        <taxon>Rhabditida</taxon>
        <taxon>Rhabditina</taxon>
        <taxon>Rhabditomorpha</taxon>
        <taxon>Rhabditoidea</taxon>
        <taxon>Rhabditidae</taxon>
        <taxon>Mesorhabditinae</taxon>
        <taxon>Mesorhabditis</taxon>
    </lineage>
</organism>
<reference evidence="8" key="1">
    <citation type="submission" date="2024-02" db="UniProtKB">
        <authorList>
            <consortium name="WormBaseParasite"/>
        </authorList>
    </citation>
    <scope>IDENTIFICATION</scope>
</reference>
<keyword evidence="2 5" id="KW-0862">Zinc</keyword>
<proteinExistence type="predicted"/>
<dbReference type="GO" id="GO:0007548">
    <property type="term" value="P:sex differentiation"/>
    <property type="evidence" value="ECO:0007669"/>
    <property type="project" value="TreeGrafter"/>
</dbReference>
<keyword evidence="4 5" id="KW-0539">Nucleus</keyword>
<keyword evidence="7" id="KW-1185">Reference proteome</keyword>
<evidence type="ECO:0000259" key="6">
    <source>
        <dbReference type="PROSITE" id="PS50809"/>
    </source>
</evidence>